<dbReference type="Gene3D" id="1.10.3300.10">
    <property type="entry name" value="Jann2411-like domain"/>
    <property type="match status" value="1"/>
</dbReference>
<evidence type="ECO:0000259" key="1">
    <source>
        <dbReference type="Pfam" id="PF11706"/>
    </source>
</evidence>
<dbReference type="InterPro" id="IPR021005">
    <property type="entry name" value="Znf_CGNR"/>
</dbReference>
<dbReference type="SUPFAM" id="SSF160904">
    <property type="entry name" value="Jann2411-like"/>
    <property type="match status" value="1"/>
</dbReference>
<keyword evidence="3" id="KW-1185">Reference proteome</keyword>
<dbReference type="InterPro" id="IPR010852">
    <property type="entry name" value="ABATE"/>
</dbReference>
<sequence length="183" mass="19620">MPASSPVTPAPGELEIVRAFVNTLDIESGADLMRDPDAWASWASGHGLASQATAADLRFGRGLREALRAALLANHDRAPLPTETIEALDAAATRSRLTVRFTSDGPTLRPVGTGADAVYGRIVSAVAASLADGTWSRLKVCAADDCRWGFYDTSRSRTGQWCSMSICGNRAKQARWRDRTGRT</sequence>
<organism evidence="2 3">
    <name type="scientific">Cellulomonas wangleii</name>
    <dbReference type="NCBI Taxonomy" id="2816956"/>
    <lineage>
        <taxon>Bacteria</taxon>
        <taxon>Bacillati</taxon>
        <taxon>Actinomycetota</taxon>
        <taxon>Actinomycetes</taxon>
        <taxon>Micrococcales</taxon>
        <taxon>Cellulomonadaceae</taxon>
        <taxon>Cellulomonas</taxon>
    </lineage>
</organism>
<dbReference type="Proteomes" id="UP000677804">
    <property type="component" value="Chromosome"/>
</dbReference>
<gene>
    <name evidence="2" type="ORF">KG103_02150</name>
</gene>
<proteinExistence type="predicted"/>
<dbReference type="PANTHER" id="PTHR35525">
    <property type="entry name" value="BLL6575 PROTEIN"/>
    <property type="match status" value="1"/>
</dbReference>
<reference evidence="2 3" key="1">
    <citation type="submission" date="2021-05" db="EMBL/GenBank/DDBJ databases">
        <title>Novel species in genus Cellulomonas.</title>
        <authorList>
            <person name="Zhang G."/>
        </authorList>
    </citation>
    <scope>NUCLEOTIDE SEQUENCE [LARGE SCALE GENOMIC DNA]</scope>
    <source>
        <strain evidence="3">zg-ZUI222</strain>
    </source>
</reference>
<name>A0ABX8D5N7_9CELL</name>
<dbReference type="EMBL" id="CP074405">
    <property type="protein sequence ID" value="QVI62766.1"/>
    <property type="molecule type" value="Genomic_DNA"/>
</dbReference>
<feature type="domain" description="Zinc finger CGNR" evidence="1">
    <location>
        <begin position="137"/>
        <end position="179"/>
    </location>
</feature>
<evidence type="ECO:0000313" key="3">
    <source>
        <dbReference type="Proteomes" id="UP000677804"/>
    </source>
</evidence>
<dbReference type="Pfam" id="PF07336">
    <property type="entry name" value="ABATE"/>
    <property type="match status" value="1"/>
</dbReference>
<accession>A0ABX8D5N7</accession>
<dbReference type="InterPro" id="IPR023286">
    <property type="entry name" value="ABATE_dom_sf"/>
</dbReference>
<protein>
    <submittedName>
        <fullName evidence="2">CGNR zinc finger domain-containing protein</fullName>
    </submittedName>
</protein>
<dbReference type="RefSeq" id="WP_207341872.1">
    <property type="nucleotide sequence ID" value="NZ_CP074405.1"/>
</dbReference>
<dbReference type="PANTHER" id="PTHR35525:SF3">
    <property type="entry name" value="BLL6575 PROTEIN"/>
    <property type="match status" value="1"/>
</dbReference>
<evidence type="ECO:0000313" key="2">
    <source>
        <dbReference type="EMBL" id="QVI62766.1"/>
    </source>
</evidence>
<dbReference type="Pfam" id="PF11706">
    <property type="entry name" value="zf-CGNR"/>
    <property type="match status" value="1"/>
</dbReference>